<comment type="similarity">
    <text evidence="2">Belongs to the peptidase S54 family.</text>
</comment>
<evidence type="ECO:0000256" key="1">
    <source>
        <dbReference type="ARBA" id="ARBA00004141"/>
    </source>
</evidence>
<feature type="transmembrane region" description="Helical" evidence="7">
    <location>
        <begin position="148"/>
        <end position="168"/>
    </location>
</feature>
<dbReference type="Gene3D" id="1.20.1540.10">
    <property type="entry name" value="Rhomboid-like"/>
    <property type="match status" value="1"/>
</dbReference>
<dbReference type="MEROPS" id="S54.025"/>
<evidence type="ECO:0000256" key="6">
    <source>
        <dbReference type="ARBA" id="ARBA00023136"/>
    </source>
</evidence>
<evidence type="ECO:0000313" key="10">
    <source>
        <dbReference type="Proteomes" id="UP000005632"/>
    </source>
</evidence>
<comment type="subcellular location">
    <subcellularLocation>
        <location evidence="1">Membrane</location>
        <topology evidence="1">Multi-pass membrane protein</topology>
    </subcellularLocation>
</comment>
<keyword evidence="5 7" id="KW-1133">Transmembrane helix</keyword>
<dbReference type="eggNOG" id="COG0705">
    <property type="taxonomic scope" value="Bacteria"/>
</dbReference>
<dbReference type="Pfam" id="PF01694">
    <property type="entry name" value="Rhomboid"/>
    <property type="match status" value="1"/>
</dbReference>
<dbReference type="InterPro" id="IPR050925">
    <property type="entry name" value="Rhomboid_protease_S54"/>
</dbReference>
<accession>G8QQW7</accession>
<dbReference type="InterPro" id="IPR022764">
    <property type="entry name" value="Peptidase_S54_rhomboid_dom"/>
</dbReference>
<dbReference type="AlphaFoldDB" id="G8QQW7"/>
<feature type="transmembrane region" description="Helical" evidence="7">
    <location>
        <begin position="125"/>
        <end position="143"/>
    </location>
</feature>
<dbReference type="KEGG" id="sgp:SpiGrapes_2028"/>
<keyword evidence="10" id="KW-1185">Reference proteome</keyword>
<organism evidence="9 10">
    <name type="scientific">Sphaerochaeta pleomorpha (strain ATCC BAA-1885 / DSM 22778 / Grapes)</name>
    <dbReference type="NCBI Taxonomy" id="158190"/>
    <lineage>
        <taxon>Bacteria</taxon>
        <taxon>Pseudomonadati</taxon>
        <taxon>Spirochaetota</taxon>
        <taxon>Spirochaetia</taxon>
        <taxon>Spirochaetales</taxon>
        <taxon>Sphaerochaetaceae</taxon>
        <taxon>Sphaerochaeta</taxon>
    </lineage>
</organism>
<proteinExistence type="inferred from homology"/>
<evidence type="ECO:0000256" key="4">
    <source>
        <dbReference type="ARBA" id="ARBA00022801"/>
    </source>
</evidence>
<dbReference type="RefSeq" id="WP_014270658.1">
    <property type="nucleotide sequence ID" value="NC_016633.1"/>
</dbReference>
<dbReference type="STRING" id="158190.SpiGrapes_2028"/>
<feature type="transmembrane region" description="Helical" evidence="7">
    <location>
        <begin position="59"/>
        <end position="85"/>
    </location>
</feature>
<keyword evidence="3 7" id="KW-0812">Transmembrane</keyword>
<protein>
    <submittedName>
        <fullName evidence="9">Putative membrane protein</fullName>
    </submittedName>
</protein>
<name>G8QQW7_SPHPG</name>
<evidence type="ECO:0000256" key="7">
    <source>
        <dbReference type="SAM" id="Phobius"/>
    </source>
</evidence>
<dbReference type="SMART" id="SM01160">
    <property type="entry name" value="DUF1751"/>
    <property type="match status" value="1"/>
</dbReference>
<gene>
    <name evidence="9" type="ordered locus">SpiGrapes_2028</name>
</gene>
<feature type="transmembrane region" description="Helical" evidence="7">
    <location>
        <begin position="174"/>
        <end position="196"/>
    </location>
</feature>
<dbReference type="InterPro" id="IPR035952">
    <property type="entry name" value="Rhomboid-like_sf"/>
</dbReference>
<dbReference type="GO" id="GO:0016020">
    <property type="term" value="C:membrane"/>
    <property type="evidence" value="ECO:0007669"/>
    <property type="project" value="UniProtKB-SubCell"/>
</dbReference>
<reference evidence="9 10" key="1">
    <citation type="submission" date="2011-11" db="EMBL/GenBank/DDBJ databases">
        <title>Complete sequence of Spirochaeta sp. grapes.</title>
        <authorList>
            <consortium name="US DOE Joint Genome Institute"/>
            <person name="Lucas S."/>
            <person name="Han J."/>
            <person name="Lapidus A."/>
            <person name="Cheng J.-F."/>
            <person name="Goodwin L."/>
            <person name="Pitluck S."/>
            <person name="Peters L."/>
            <person name="Ovchinnikova G."/>
            <person name="Munk A.C."/>
            <person name="Detter J.C."/>
            <person name="Han C."/>
            <person name="Tapia R."/>
            <person name="Land M."/>
            <person name="Hauser L."/>
            <person name="Kyrpides N."/>
            <person name="Ivanova N."/>
            <person name="Pagani I."/>
            <person name="Ritalahtilisa K."/>
            <person name="Loeffler F."/>
            <person name="Woyke T."/>
        </authorList>
    </citation>
    <scope>NUCLEOTIDE SEQUENCE [LARGE SCALE GENOMIC DNA]</scope>
    <source>
        <strain evidence="10">ATCC BAA-1885 / DSM 22778 / Grapes</strain>
    </source>
</reference>
<keyword evidence="6 7" id="KW-0472">Membrane</keyword>
<feature type="domain" description="Peptidase S54 rhomboid" evidence="8">
    <location>
        <begin position="56"/>
        <end position="200"/>
    </location>
</feature>
<evidence type="ECO:0000256" key="2">
    <source>
        <dbReference type="ARBA" id="ARBA00009045"/>
    </source>
</evidence>
<evidence type="ECO:0000313" key="9">
    <source>
        <dbReference type="EMBL" id="AEV29815.1"/>
    </source>
</evidence>
<sequence>MNTGKSIINRRFRNNTYTNITLKLIIINAVVFLLTTYIAPRSAYYLAMIPSFVLHGYIWQFFTYMFVHGGFSHIFFNMLSLFIFGTMVEQRVGSKEFLLFYLLTGIVSGIISFLCYLAAGTNVILVGASGAIYGVLLMFAVFYPYARVFVFGLIPIRAPVLVVLYAFIELSSQVFGAGGNVAHLTHLSGLLFAYLYCRIRMKINPIDVWKRTM</sequence>
<dbReference type="SUPFAM" id="SSF144091">
    <property type="entry name" value="Rhomboid-like"/>
    <property type="match status" value="1"/>
</dbReference>
<dbReference type="HOGENOM" id="CLU_055068_4_1_12"/>
<dbReference type="EMBL" id="CP003155">
    <property type="protein sequence ID" value="AEV29815.1"/>
    <property type="molecule type" value="Genomic_DNA"/>
</dbReference>
<dbReference type="GO" id="GO:0004252">
    <property type="term" value="F:serine-type endopeptidase activity"/>
    <property type="evidence" value="ECO:0007669"/>
    <property type="project" value="InterPro"/>
</dbReference>
<keyword evidence="4" id="KW-0378">Hydrolase</keyword>
<dbReference type="Proteomes" id="UP000005632">
    <property type="component" value="Chromosome"/>
</dbReference>
<dbReference type="PANTHER" id="PTHR43731:SF14">
    <property type="entry name" value="PRESENILIN-ASSOCIATED RHOMBOID-LIKE PROTEIN, MITOCHONDRIAL"/>
    <property type="match status" value="1"/>
</dbReference>
<feature type="transmembrane region" description="Helical" evidence="7">
    <location>
        <begin position="97"/>
        <end position="119"/>
    </location>
</feature>
<dbReference type="PANTHER" id="PTHR43731">
    <property type="entry name" value="RHOMBOID PROTEASE"/>
    <property type="match status" value="1"/>
</dbReference>
<evidence type="ECO:0000259" key="8">
    <source>
        <dbReference type="Pfam" id="PF01694"/>
    </source>
</evidence>
<dbReference type="OrthoDB" id="9813074at2"/>
<evidence type="ECO:0000256" key="5">
    <source>
        <dbReference type="ARBA" id="ARBA00022989"/>
    </source>
</evidence>
<evidence type="ECO:0000256" key="3">
    <source>
        <dbReference type="ARBA" id="ARBA00022692"/>
    </source>
</evidence>
<feature type="transmembrane region" description="Helical" evidence="7">
    <location>
        <begin position="20"/>
        <end position="39"/>
    </location>
</feature>